<comment type="caution">
    <text evidence="2">The sequence shown here is derived from an EMBL/GenBank/DDBJ whole genome shotgun (WGS) entry which is preliminary data.</text>
</comment>
<evidence type="ECO:0000256" key="1">
    <source>
        <dbReference type="SAM" id="Phobius"/>
    </source>
</evidence>
<evidence type="ECO:0000313" key="2">
    <source>
        <dbReference type="EMBL" id="KAL2887991.1"/>
    </source>
</evidence>
<gene>
    <name evidence="2" type="ORF">HOO65_040328</name>
</gene>
<keyword evidence="1" id="KW-0472">Membrane</keyword>
<name>A0ABR4MI98_9PEZI</name>
<dbReference type="GeneID" id="98118104"/>
<feature type="transmembrane region" description="Helical" evidence="1">
    <location>
        <begin position="214"/>
        <end position="236"/>
    </location>
</feature>
<organism evidence="2 3">
    <name type="scientific">Ceratocystis lukuohia</name>
    <dbReference type="NCBI Taxonomy" id="2019550"/>
    <lineage>
        <taxon>Eukaryota</taxon>
        <taxon>Fungi</taxon>
        <taxon>Dikarya</taxon>
        <taxon>Ascomycota</taxon>
        <taxon>Pezizomycotina</taxon>
        <taxon>Sordariomycetes</taxon>
        <taxon>Hypocreomycetidae</taxon>
        <taxon>Microascales</taxon>
        <taxon>Ceratocystidaceae</taxon>
        <taxon>Ceratocystis</taxon>
    </lineage>
</organism>
<keyword evidence="1" id="KW-0812">Transmembrane</keyword>
<sequence length="316" mass="35696">MPLFPRLQVFEIDDQEWFPPFLRTYVQSALTVSWNTAVPFNHNQAPSQVAAKLLLRYLGPAINQYRFIDFCAGAGGPTPMIEANVNAALDARNQQRVPFVMTDLHPNVWGWTLAVDEANARERQLHGAAGESMLGFEKQSVDAGDVPRQLLQRWTADGGKVFRLFNLAFHHFDDELARRILKNTVETSDGFAPAPYADFDLFFHSIFELQKRSISGFVTVLMLGLGTLLLAPIYAIKWRSPAVLFFTYVIPVLPFVIVFDGFMSVIRTRTTEEVELLLRTCGAKDAEDGKWVIENGTEQFVWPFASVNYIMCAPQK</sequence>
<reference evidence="2 3" key="1">
    <citation type="submission" date="2020-05" db="EMBL/GenBank/DDBJ databases">
        <title>Ceratocystis lukuohia genome.</title>
        <authorList>
            <person name="Harrington T.C."/>
            <person name="Kim K."/>
            <person name="Mayers C.G."/>
        </authorList>
    </citation>
    <scope>NUCLEOTIDE SEQUENCE [LARGE SCALE GENOMIC DNA]</scope>
    <source>
        <strain evidence="2 3">C4212</strain>
    </source>
</reference>
<feature type="transmembrane region" description="Helical" evidence="1">
    <location>
        <begin position="242"/>
        <end position="262"/>
    </location>
</feature>
<keyword evidence="1" id="KW-1133">Transmembrane helix</keyword>
<dbReference type="EMBL" id="JABSNW010000004">
    <property type="protein sequence ID" value="KAL2887991.1"/>
    <property type="molecule type" value="Genomic_DNA"/>
</dbReference>
<dbReference type="Proteomes" id="UP001610728">
    <property type="component" value="Unassembled WGS sequence"/>
</dbReference>
<accession>A0ABR4MI98</accession>
<protein>
    <submittedName>
        <fullName evidence="2">Uncharacterized protein</fullName>
    </submittedName>
</protein>
<keyword evidence="3" id="KW-1185">Reference proteome</keyword>
<proteinExistence type="predicted"/>
<evidence type="ECO:0000313" key="3">
    <source>
        <dbReference type="Proteomes" id="UP001610728"/>
    </source>
</evidence>
<dbReference type="RefSeq" id="XP_070859171.1">
    <property type="nucleotide sequence ID" value="XM_071002926.1"/>
</dbReference>